<evidence type="ECO:0000256" key="1">
    <source>
        <dbReference type="SAM" id="MobiDB-lite"/>
    </source>
</evidence>
<evidence type="ECO:0000313" key="3">
    <source>
        <dbReference type="EMBL" id="RVW04426.1"/>
    </source>
</evidence>
<reference evidence="3 4" key="1">
    <citation type="submission" date="2018-11" db="EMBL/GenBank/DDBJ databases">
        <title>Rhodococcus spongicola sp. nov. and Rhodococcus xishaensis sp. nov. from marine sponges.</title>
        <authorList>
            <person name="Li L."/>
            <person name="Lin H.W."/>
        </authorList>
    </citation>
    <scope>NUCLEOTIDE SEQUENCE [LARGE SCALE GENOMIC DNA]</scope>
    <source>
        <strain evidence="3 4">LHW50502</strain>
    </source>
</reference>
<comment type="caution">
    <text evidence="3">The sequence shown here is derived from an EMBL/GenBank/DDBJ whole genome shotgun (WGS) entry which is preliminary data.</text>
</comment>
<protein>
    <submittedName>
        <fullName evidence="3">Uncharacterized protein</fullName>
    </submittedName>
</protein>
<gene>
    <name evidence="3" type="ORF">EF834_04905</name>
</gene>
<feature type="transmembrane region" description="Helical" evidence="2">
    <location>
        <begin position="68"/>
        <end position="83"/>
    </location>
</feature>
<dbReference type="AlphaFoldDB" id="A0A438B0D2"/>
<accession>A0A438B0D2</accession>
<feature type="transmembrane region" description="Helical" evidence="2">
    <location>
        <begin position="89"/>
        <end position="107"/>
    </location>
</feature>
<keyword evidence="4" id="KW-1185">Reference proteome</keyword>
<keyword evidence="2" id="KW-1133">Transmembrane helix</keyword>
<keyword evidence="2" id="KW-0472">Membrane</keyword>
<evidence type="ECO:0000313" key="4">
    <source>
        <dbReference type="Proteomes" id="UP000284333"/>
    </source>
</evidence>
<dbReference type="EMBL" id="RKLN01000002">
    <property type="protein sequence ID" value="RVW04426.1"/>
    <property type="molecule type" value="Genomic_DNA"/>
</dbReference>
<sequence length="331" mass="36930">MSQIRHVVTGSGPDRKLIYFDEHTLPAETRNKRSRMRAAGIKPPAPSRDYETPKVEGKKKKLKETRDAIWGSIFFAAIVGVFYDPTAGVLVGTIAIVIFVMALYFQLKPEIPNRLKYNQTDAAAHRKASVVLDLPITVPLDLIAEEPFGEKRVRMLIAGVLDLTRSIPKTKSWHSRYLEAHRVQLNLREEARQVVQHAIALRRTIVKLGPQPTGTSSAATVAIRAFDVAREPLDIVWDRLFQRVRVLDDYYNHLLALDRELEHAEAAKRALAVDDEIAELLTNAVGDELAAKHLTHLSGEAHALAGAINELVEALNGDLQTLMALDPVSRR</sequence>
<evidence type="ECO:0000256" key="2">
    <source>
        <dbReference type="SAM" id="Phobius"/>
    </source>
</evidence>
<name>A0A438B0D2_9NOCA</name>
<organism evidence="3 4">
    <name type="scientific">Rhodococcus spongiicola</name>
    <dbReference type="NCBI Taxonomy" id="2487352"/>
    <lineage>
        <taxon>Bacteria</taxon>
        <taxon>Bacillati</taxon>
        <taxon>Actinomycetota</taxon>
        <taxon>Actinomycetes</taxon>
        <taxon>Mycobacteriales</taxon>
        <taxon>Nocardiaceae</taxon>
        <taxon>Rhodococcus</taxon>
    </lineage>
</organism>
<proteinExistence type="predicted"/>
<keyword evidence="2" id="KW-0812">Transmembrane</keyword>
<dbReference type="Proteomes" id="UP000284333">
    <property type="component" value="Unassembled WGS sequence"/>
</dbReference>
<feature type="region of interest" description="Disordered" evidence="1">
    <location>
        <begin position="33"/>
        <end position="58"/>
    </location>
</feature>